<dbReference type="InterPro" id="IPR024752">
    <property type="entry name" value="Myb/SANT-like_dom"/>
</dbReference>
<accession>A0AA39RBV0</accession>
<feature type="region of interest" description="Disordered" evidence="1">
    <location>
        <begin position="1"/>
        <end position="79"/>
    </location>
</feature>
<evidence type="ECO:0000256" key="1">
    <source>
        <dbReference type="SAM" id="MobiDB-lite"/>
    </source>
</evidence>
<feature type="region of interest" description="Disordered" evidence="1">
    <location>
        <begin position="106"/>
        <end position="250"/>
    </location>
</feature>
<keyword evidence="4" id="KW-1185">Reference proteome</keyword>
<feature type="compositionally biased region" description="Polar residues" evidence="1">
    <location>
        <begin position="204"/>
        <end position="217"/>
    </location>
</feature>
<protein>
    <recommendedName>
        <fullName evidence="2">Myb/SANT-like domain-containing protein</fullName>
    </recommendedName>
</protein>
<organism evidence="3 4">
    <name type="scientific">Acer saccharum</name>
    <name type="common">Sugar maple</name>
    <dbReference type="NCBI Taxonomy" id="4024"/>
    <lineage>
        <taxon>Eukaryota</taxon>
        <taxon>Viridiplantae</taxon>
        <taxon>Streptophyta</taxon>
        <taxon>Embryophyta</taxon>
        <taxon>Tracheophyta</taxon>
        <taxon>Spermatophyta</taxon>
        <taxon>Magnoliopsida</taxon>
        <taxon>eudicotyledons</taxon>
        <taxon>Gunneridae</taxon>
        <taxon>Pentapetalae</taxon>
        <taxon>rosids</taxon>
        <taxon>malvids</taxon>
        <taxon>Sapindales</taxon>
        <taxon>Sapindaceae</taxon>
        <taxon>Hippocastanoideae</taxon>
        <taxon>Acereae</taxon>
        <taxon>Acer</taxon>
    </lineage>
</organism>
<dbReference type="AlphaFoldDB" id="A0AA39RBV0"/>
<dbReference type="InterPro" id="IPR045026">
    <property type="entry name" value="LIMYB"/>
</dbReference>
<feature type="compositionally biased region" description="Low complexity" evidence="1">
    <location>
        <begin position="228"/>
        <end position="239"/>
    </location>
</feature>
<reference evidence="3" key="2">
    <citation type="submission" date="2023-06" db="EMBL/GenBank/DDBJ databases">
        <authorList>
            <person name="Swenson N.G."/>
            <person name="Wegrzyn J.L."/>
            <person name="Mcevoy S.L."/>
        </authorList>
    </citation>
    <scope>NUCLEOTIDE SEQUENCE</scope>
    <source>
        <strain evidence="3">NS2018</strain>
        <tissue evidence="3">Leaf</tissue>
    </source>
</reference>
<feature type="compositionally biased region" description="Polar residues" evidence="1">
    <location>
        <begin position="106"/>
        <end position="120"/>
    </location>
</feature>
<sequence length="541" mass="60424">MKSPSQGSGGSSVKERNSEDFRETVNKGSSTKDLSLPGDRKGGPESSMSIASRDVVVNNPEGSPLEERAGNEIPDRMWVDRSSSGPGWVIGEEAQGYGGLVSGGSSISPVSKASGPQTIKTEVRVESPRKKLGNLLPVQESQSNIQTGLRVKEKKWKRVAREGQRKQKSGLLASPLQRKLLVNLPSLKSPTKTSPSKISNSPNQTISPIRTNYSPKTSSEKRKAGFLNSQSSPQSQCNQTKQNPYRRLDSEEGLARTITDYFVNLFRSSNPSEEAIRKATEAIRPRLNEDMIAELNREFTAEEIKKGDLQTSTFTKKVWGVIDDEVLAETGKRYTIPKLKAKFNHFRRKHREFSDLLNHTGFGWDPISNTVTAPDDVWNEYLKRVPSAKPYKKKGLEHYDILGEIFNTTTATGQMHFSSNQIPPSSDEERELEENFINSGVHVNNIEDIDESEHPSGGSKGKRVRQSGGQYYSSRGNKRWEKMKNYMEICSSIMSQKFELQKSKSYESTCSAPGKYSTTECLQIIEEIGVDHDTYMKFGGY</sequence>
<evidence type="ECO:0000313" key="3">
    <source>
        <dbReference type="EMBL" id="KAK0570547.1"/>
    </source>
</evidence>
<evidence type="ECO:0000259" key="2">
    <source>
        <dbReference type="Pfam" id="PF12776"/>
    </source>
</evidence>
<feature type="compositionally biased region" description="Basic and acidic residues" evidence="1">
    <location>
        <begin position="65"/>
        <end position="79"/>
    </location>
</feature>
<comment type="caution">
    <text evidence="3">The sequence shown here is derived from an EMBL/GenBank/DDBJ whole genome shotgun (WGS) entry which is preliminary data.</text>
</comment>
<reference evidence="3" key="1">
    <citation type="journal article" date="2022" name="Plant J.">
        <title>Strategies of tolerance reflected in two North American maple genomes.</title>
        <authorList>
            <person name="McEvoy S.L."/>
            <person name="Sezen U.U."/>
            <person name="Trouern-Trend A."/>
            <person name="McMahon S.M."/>
            <person name="Schaberg P.G."/>
            <person name="Yang J."/>
            <person name="Wegrzyn J.L."/>
            <person name="Swenson N.G."/>
        </authorList>
    </citation>
    <scope>NUCLEOTIDE SEQUENCE</scope>
    <source>
        <strain evidence="3">NS2018</strain>
    </source>
</reference>
<dbReference type="PANTHER" id="PTHR47584:SF14">
    <property type="entry name" value="L10-INTERACTING MYB DOMAIN-CONTAINING PROTEIN-LIKE"/>
    <property type="match status" value="1"/>
</dbReference>
<feature type="compositionally biased region" description="Basic and acidic residues" evidence="1">
    <location>
        <begin position="13"/>
        <end position="25"/>
    </location>
</feature>
<dbReference type="Pfam" id="PF12776">
    <property type="entry name" value="Myb_DNA-bind_3"/>
    <property type="match status" value="1"/>
</dbReference>
<dbReference type="Proteomes" id="UP001168877">
    <property type="component" value="Unassembled WGS sequence"/>
</dbReference>
<dbReference type="EMBL" id="JAUESC010000388">
    <property type="protein sequence ID" value="KAK0570547.1"/>
    <property type="molecule type" value="Genomic_DNA"/>
</dbReference>
<feature type="compositionally biased region" description="Low complexity" evidence="1">
    <location>
        <begin position="184"/>
        <end position="203"/>
    </location>
</feature>
<name>A0AA39RBV0_ACESA</name>
<evidence type="ECO:0000313" key="4">
    <source>
        <dbReference type="Proteomes" id="UP001168877"/>
    </source>
</evidence>
<dbReference type="PANTHER" id="PTHR47584">
    <property type="match status" value="1"/>
</dbReference>
<gene>
    <name evidence="3" type="ORF">LWI29_003006</name>
</gene>
<proteinExistence type="predicted"/>
<feature type="domain" description="Myb/SANT-like" evidence="2">
    <location>
        <begin position="301"/>
        <end position="381"/>
    </location>
</feature>
<feature type="region of interest" description="Disordered" evidence="1">
    <location>
        <begin position="448"/>
        <end position="474"/>
    </location>
</feature>